<organism evidence="2 3">
    <name type="scientific">Trichodelitschia bisporula</name>
    <dbReference type="NCBI Taxonomy" id="703511"/>
    <lineage>
        <taxon>Eukaryota</taxon>
        <taxon>Fungi</taxon>
        <taxon>Dikarya</taxon>
        <taxon>Ascomycota</taxon>
        <taxon>Pezizomycotina</taxon>
        <taxon>Dothideomycetes</taxon>
        <taxon>Dothideomycetes incertae sedis</taxon>
        <taxon>Phaeotrichales</taxon>
        <taxon>Phaeotrichaceae</taxon>
        <taxon>Trichodelitschia</taxon>
    </lineage>
</organism>
<feature type="compositionally biased region" description="Low complexity" evidence="1">
    <location>
        <begin position="73"/>
        <end position="99"/>
    </location>
</feature>
<dbReference type="AlphaFoldDB" id="A0A6G1HT92"/>
<gene>
    <name evidence="2" type="ORF">EJ06DRAFT_583178</name>
</gene>
<reference evidence="2" key="1">
    <citation type="journal article" date="2020" name="Stud. Mycol.">
        <title>101 Dothideomycetes genomes: a test case for predicting lifestyles and emergence of pathogens.</title>
        <authorList>
            <person name="Haridas S."/>
            <person name="Albert R."/>
            <person name="Binder M."/>
            <person name="Bloem J."/>
            <person name="Labutti K."/>
            <person name="Salamov A."/>
            <person name="Andreopoulos B."/>
            <person name="Baker S."/>
            <person name="Barry K."/>
            <person name="Bills G."/>
            <person name="Bluhm B."/>
            <person name="Cannon C."/>
            <person name="Castanera R."/>
            <person name="Culley D."/>
            <person name="Daum C."/>
            <person name="Ezra D."/>
            <person name="Gonzalez J."/>
            <person name="Henrissat B."/>
            <person name="Kuo A."/>
            <person name="Liang C."/>
            <person name="Lipzen A."/>
            <person name="Lutzoni F."/>
            <person name="Magnuson J."/>
            <person name="Mondo S."/>
            <person name="Nolan M."/>
            <person name="Ohm R."/>
            <person name="Pangilinan J."/>
            <person name="Park H.-J."/>
            <person name="Ramirez L."/>
            <person name="Alfaro M."/>
            <person name="Sun H."/>
            <person name="Tritt A."/>
            <person name="Yoshinaga Y."/>
            <person name="Zwiers L.-H."/>
            <person name="Turgeon B."/>
            <person name="Goodwin S."/>
            <person name="Spatafora J."/>
            <person name="Crous P."/>
            <person name="Grigoriev I."/>
        </authorList>
    </citation>
    <scope>NUCLEOTIDE SEQUENCE</scope>
    <source>
        <strain evidence="2">CBS 262.69</strain>
    </source>
</reference>
<protein>
    <submittedName>
        <fullName evidence="2">Uncharacterized protein</fullName>
    </submittedName>
</protein>
<dbReference type="EMBL" id="ML996698">
    <property type="protein sequence ID" value="KAF2399240.1"/>
    <property type="molecule type" value="Genomic_DNA"/>
</dbReference>
<feature type="region of interest" description="Disordered" evidence="1">
    <location>
        <begin position="344"/>
        <end position="392"/>
    </location>
</feature>
<keyword evidence="3" id="KW-1185">Reference proteome</keyword>
<evidence type="ECO:0000313" key="3">
    <source>
        <dbReference type="Proteomes" id="UP000799640"/>
    </source>
</evidence>
<evidence type="ECO:0000313" key="2">
    <source>
        <dbReference type="EMBL" id="KAF2399240.1"/>
    </source>
</evidence>
<accession>A0A6G1HT92</accession>
<dbReference type="Proteomes" id="UP000799640">
    <property type="component" value="Unassembled WGS sequence"/>
</dbReference>
<dbReference type="OrthoDB" id="5377012at2759"/>
<feature type="compositionally biased region" description="Polar residues" evidence="1">
    <location>
        <begin position="347"/>
        <end position="359"/>
    </location>
</feature>
<sequence>MATAETATRPHDRHSRRRPFTSWMKRLASLKSTTSPQASEKKAQPLQKTKRHWNKNNPYPESGVPASLDRCSNRASRASTSQASERASSSFESADSVSAMNAPIRSNKSAAPTLATNAETIHSDAGQSKATASTAITTSDGRANSVFSSPQHSQESLTTTLTTIQSTAPTTVLTSAAASAAATAGSTASTNTTVFSHQYPIAPPSALPAHLAPQAHPHTYIAATANGLLTDDASILTLASSSKRQRRHSLDTDASTRALAPSSLFGNSRESLPLSVLSSNMDTGGLYQSQHRPSVGGLASAERASVYSASGIGPVVGSERNSYYAGNKTDGGSVRSGLLGHGRAESVSGSITGIVTTSPGGPMSLGRLGRRGSEEKDESYEEEGSRCQSRKE</sequence>
<feature type="region of interest" description="Disordered" evidence="1">
    <location>
        <begin position="1"/>
        <end position="99"/>
    </location>
</feature>
<evidence type="ECO:0000256" key="1">
    <source>
        <dbReference type="SAM" id="MobiDB-lite"/>
    </source>
</evidence>
<feature type="compositionally biased region" description="Basic and acidic residues" evidence="1">
    <location>
        <begin position="383"/>
        <end position="392"/>
    </location>
</feature>
<name>A0A6G1HT92_9PEZI</name>
<proteinExistence type="predicted"/>